<dbReference type="EMBL" id="CP099837">
    <property type="protein sequence ID" value="USY17624.1"/>
    <property type="molecule type" value="Genomic_DNA"/>
</dbReference>
<dbReference type="Pfam" id="PF20703">
    <property type="entry name" value="nSTAND1"/>
    <property type="match status" value="1"/>
</dbReference>
<reference evidence="3" key="1">
    <citation type="submission" date="2022-06" db="EMBL/GenBank/DDBJ databases">
        <authorList>
            <person name="Ping M."/>
        </authorList>
    </citation>
    <scope>NUCLEOTIDE SEQUENCE</scope>
    <source>
        <strain evidence="3">JCM11759T</strain>
    </source>
</reference>
<name>A0ABY5D0B4_9ACTN</name>
<gene>
    <name evidence="3" type="ORF">NE857_20035</name>
</gene>
<keyword evidence="3" id="KW-0067">ATP-binding</keyword>
<dbReference type="InterPro" id="IPR027417">
    <property type="entry name" value="P-loop_NTPase"/>
</dbReference>
<organism evidence="3 4">
    <name type="scientific">Nocardiopsis exhalans</name>
    <dbReference type="NCBI Taxonomy" id="163604"/>
    <lineage>
        <taxon>Bacteria</taxon>
        <taxon>Bacillati</taxon>
        <taxon>Actinomycetota</taxon>
        <taxon>Actinomycetes</taxon>
        <taxon>Streptosporangiales</taxon>
        <taxon>Nocardiopsidaceae</taxon>
        <taxon>Nocardiopsis</taxon>
    </lineage>
</organism>
<dbReference type="InterPro" id="IPR011990">
    <property type="entry name" value="TPR-like_helical_dom_sf"/>
</dbReference>
<evidence type="ECO:0000259" key="2">
    <source>
        <dbReference type="Pfam" id="PF20703"/>
    </source>
</evidence>
<dbReference type="Gene3D" id="1.25.40.10">
    <property type="entry name" value="Tetratricopeptide repeat domain"/>
    <property type="match status" value="1"/>
</dbReference>
<proteinExistence type="predicted"/>
<dbReference type="SUPFAM" id="SSF52540">
    <property type="entry name" value="P-loop containing nucleoside triphosphate hydrolases"/>
    <property type="match status" value="1"/>
</dbReference>
<accession>A0ABY5D0B4</accession>
<feature type="compositionally biased region" description="Basic and acidic residues" evidence="1">
    <location>
        <begin position="543"/>
        <end position="555"/>
    </location>
</feature>
<dbReference type="RefSeq" id="WP_184364670.1">
    <property type="nucleotide sequence ID" value="NZ_BAAAJB010000011.1"/>
</dbReference>
<dbReference type="Gene3D" id="3.40.50.300">
    <property type="entry name" value="P-loop containing nucleotide triphosphate hydrolases"/>
    <property type="match status" value="1"/>
</dbReference>
<dbReference type="Proteomes" id="UP001055940">
    <property type="component" value="Chromosome"/>
</dbReference>
<feature type="domain" description="Novel STAND NTPase 1" evidence="2">
    <location>
        <begin position="12"/>
        <end position="282"/>
    </location>
</feature>
<protein>
    <submittedName>
        <fullName evidence="3">ATP-binding protein</fullName>
    </submittedName>
</protein>
<evidence type="ECO:0000313" key="3">
    <source>
        <dbReference type="EMBL" id="USY17624.1"/>
    </source>
</evidence>
<dbReference type="InterPro" id="IPR049052">
    <property type="entry name" value="nSTAND1"/>
</dbReference>
<keyword evidence="3" id="KW-0547">Nucleotide-binding</keyword>
<keyword evidence="4" id="KW-1185">Reference proteome</keyword>
<evidence type="ECO:0000313" key="4">
    <source>
        <dbReference type="Proteomes" id="UP001055940"/>
    </source>
</evidence>
<evidence type="ECO:0000256" key="1">
    <source>
        <dbReference type="SAM" id="MobiDB-lite"/>
    </source>
</evidence>
<feature type="region of interest" description="Disordered" evidence="1">
    <location>
        <begin position="539"/>
        <end position="564"/>
    </location>
</feature>
<dbReference type="GO" id="GO:0005524">
    <property type="term" value="F:ATP binding"/>
    <property type="evidence" value="ECO:0007669"/>
    <property type="project" value="UniProtKB-KW"/>
</dbReference>
<sequence length="564" mass="60681">MIRAAVGRAPGPFVGARPFLAQDRDFFLGRRAETEELVRSWSRCRLTVLHGDNGVGKTSLVNAGAFPALTDRGSIVLPPGELCFDPAFPAAVLPGQNPYTRALLALWSPSDFPTRTPGTSITDFLRTHESTDRQGLPRPVFAALDQTELLLRRSTAPEQPRKDFLDELFTALEHRTELRLLLTVRTEHLDELRRLVDKREVEHAEVGLVPFGPGTAADAVARCLALVGSRLAPTEPGRLVEEARTVRDPRGRHPARSDTVDPSLLQFLGLALWEGAAGSGTTLVPDSGTEIDHVLTERLAAVLEEVAAEHLVPPDVPHAWLRRVVAAGERGVGRPACEDTGSALTPGVVHALEDRHLVTPNRDGSAYLLRHPRLARPLMALPLTPYARGLSPWAERDRLDIARAAHTRGQAELAAEHARRALRAEPVPGPRTRALLTALLGDLAFERGDHAAAAGHYADAARERESVGDGAAVSRLLVAEARNRLLSGDRSAGLARLGAAEERVHADPSLRTGIGQVLWLAGQAQSALDVLEGAMAGGGGISEARRTRGEIRAEQRGAAGQGRF</sequence>